<dbReference type="InParanoid" id="D7G067"/>
<reference evidence="2 3" key="1">
    <citation type="journal article" date="2010" name="Nature">
        <title>The Ectocarpus genome and the independent evolution of multicellularity in brown algae.</title>
        <authorList>
            <person name="Cock J.M."/>
            <person name="Sterck L."/>
            <person name="Rouze P."/>
            <person name="Scornet D."/>
            <person name="Allen A.E."/>
            <person name="Amoutzias G."/>
            <person name="Anthouard V."/>
            <person name="Artiguenave F."/>
            <person name="Aury J.M."/>
            <person name="Badger J.H."/>
            <person name="Beszteri B."/>
            <person name="Billiau K."/>
            <person name="Bonnet E."/>
            <person name="Bothwell J.H."/>
            <person name="Bowler C."/>
            <person name="Boyen C."/>
            <person name="Brownlee C."/>
            <person name="Carrano C.J."/>
            <person name="Charrier B."/>
            <person name="Cho G.Y."/>
            <person name="Coelho S.M."/>
            <person name="Collen J."/>
            <person name="Corre E."/>
            <person name="Da Silva C."/>
            <person name="Delage L."/>
            <person name="Delaroque N."/>
            <person name="Dittami S.M."/>
            <person name="Doulbeau S."/>
            <person name="Elias M."/>
            <person name="Farnham G."/>
            <person name="Gachon C.M."/>
            <person name="Gschloessl B."/>
            <person name="Heesch S."/>
            <person name="Jabbari K."/>
            <person name="Jubin C."/>
            <person name="Kawai H."/>
            <person name="Kimura K."/>
            <person name="Kloareg B."/>
            <person name="Kupper F.C."/>
            <person name="Lang D."/>
            <person name="Le Bail A."/>
            <person name="Leblanc C."/>
            <person name="Lerouge P."/>
            <person name="Lohr M."/>
            <person name="Lopez P.J."/>
            <person name="Martens C."/>
            <person name="Maumus F."/>
            <person name="Michel G."/>
            <person name="Miranda-Saavedra D."/>
            <person name="Morales J."/>
            <person name="Moreau H."/>
            <person name="Motomura T."/>
            <person name="Nagasato C."/>
            <person name="Napoli C.A."/>
            <person name="Nelson D.R."/>
            <person name="Nyvall-Collen P."/>
            <person name="Peters A.F."/>
            <person name="Pommier C."/>
            <person name="Potin P."/>
            <person name="Poulain J."/>
            <person name="Quesneville H."/>
            <person name="Read B."/>
            <person name="Rensing S.A."/>
            <person name="Ritter A."/>
            <person name="Rousvoal S."/>
            <person name="Samanta M."/>
            <person name="Samson G."/>
            <person name="Schroeder D.C."/>
            <person name="Segurens B."/>
            <person name="Strittmatter M."/>
            <person name="Tonon T."/>
            <person name="Tregear J.W."/>
            <person name="Valentin K."/>
            <person name="von Dassow P."/>
            <person name="Yamagishi T."/>
            <person name="Van de Peer Y."/>
            <person name="Wincker P."/>
        </authorList>
    </citation>
    <scope>NUCLEOTIDE SEQUENCE [LARGE SCALE GENOMIC DNA]</scope>
    <source>
        <strain evidence="3">Ec32 / CCAP1310/4</strain>
    </source>
</reference>
<sequence>MLPISLIAPNSLVSGPLADPPVSTSRAAQPLSRVAAASKRLKQGSSDENTEPDSSVCYDFRKQYFNCLHLPTVNTMSEKQMDFMEERKDTLVLASKALQSGASGSAPAKPPGEEST</sequence>
<name>D7G067_ECTSI</name>
<feature type="region of interest" description="Disordered" evidence="1">
    <location>
        <begin position="13"/>
        <end position="55"/>
    </location>
</feature>
<organism evidence="2 3">
    <name type="scientific">Ectocarpus siliculosus</name>
    <name type="common">Brown alga</name>
    <name type="synonym">Conferva siliculosa</name>
    <dbReference type="NCBI Taxonomy" id="2880"/>
    <lineage>
        <taxon>Eukaryota</taxon>
        <taxon>Sar</taxon>
        <taxon>Stramenopiles</taxon>
        <taxon>Ochrophyta</taxon>
        <taxon>PX clade</taxon>
        <taxon>Phaeophyceae</taxon>
        <taxon>Ectocarpales</taxon>
        <taxon>Ectocarpaceae</taxon>
        <taxon>Ectocarpus</taxon>
    </lineage>
</organism>
<evidence type="ECO:0000256" key="1">
    <source>
        <dbReference type="SAM" id="MobiDB-lite"/>
    </source>
</evidence>
<feature type="region of interest" description="Disordered" evidence="1">
    <location>
        <begin position="95"/>
        <end position="116"/>
    </location>
</feature>
<dbReference type="OrthoDB" id="10341190at2759"/>
<protein>
    <submittedName>
        <fullName evidence="2">Uncharacterized protein</fullName>
    </submittedName>
</protein>
<evidence type="ECO:0000313" key="2">
    <source>
        <dbReference type="EMBL" id="CBJ32949.1"/>
    </source>
</evidence>
<keyword evidence="3" id="KW-1185">Reference proteome</keyword>
<proteinExistence type="predicted"/>
<dbReference type="AlphaFoldDB" id="D7G067"/>
<dbReference type="Proteomes" id="UP000002630">
    <property type="component" value="Unassembled WGS sequence"/>
</dbReference>
<evidence type="ECO:0000313" key="3">
    <source>
        <dbReference type="Proteomes" id="UP000002630"/>
    </source>
</evidence>
<accession>D7G067</accession>
<dbReference type="EMBL" id="FN649760">
    <property type="protein sequence ID" value="CBJ32949.1"/>
    <property type="molecule type" value="Genomic_DNA"/>
</dbReference>
<gene>
    <name evidence="2" type="ORF">Esi_0395_0010</name>
</gene>